<dbReference type="InterPro" id="IPR014710">
    <property type="entry name" value="RmlC-like_jellyroll"/>
</dbReference>
<evidence type="ECO:0000259" key="1">
    <source>
        <dbReference type="Pfam" id="PF07883"/>
    </source>
</evidence>
<dbReference type="Gene3D" id="2.60.120.10">
    <property type="entry name" value="Jelly Rolls"/>
    <property type="match status" value="1"/>
</dbReference>
<comment type="caution">
    <text evidence="2">The sequence shown here is derived from an EMBL/GenBank/DDBJ whole genome shotgun (WGS) entry which is preliminary data.</text>
</comment>
<accession>A0ABY2BHQ9</accession>
<dbReference type="CDD" id="cd02209">
    <property type="entry name" value="cupin_XRE_C"/>
    <property type="match status" value="1"/>
</dbReference>
<dbReference type="RefSeq" id="WP_158292912.1">
    <property type="nucleotide sequence ID" value="NZ_SLWM01000009.1"/>
</dbReference>
<organism evidence="2 3">
    <name type="scientific">Kribbella orskensis</name>
    <dbReference type="NCBI Taxonomy" id="2512216"/>
    <lineage>
        <taxon>Bacteria</taxon>
        <taxon>Bacillati</taxon>
        <taxon>Actinomycetota</taxon>
        <taxon>Actinomycetes</taxon>
        <taxon>Propionibacteriales</taxon>
        <taxon>Kribbellaceae</taxon>
        <taxon>Kribbella</taxon>
    </lineage>
</organism>
<protein>
    <submittedName>
        <fullName evidence="2">Cupin domain</fullName>
    </submittedName>
</protein>
<dbReference type="Pfam" id="PF07883">
    <property type="entry name" value="Cupin_2"/>
    <property type="match status" value="1"/>
</dbReference>
<evidence type="ECO:0000313" key="2">
    <source>
        <dbReference type="EMBL" id="TCO20067.1"/>
    </source>
</evidence>
<gene>
    <name evidence="2" type="ORF">EV644_10986</name>
</gene>
<dbReference type="InterPro" id="IPR011051">
    <property type="entry name" value="RmlC_Cupin_sf"/>
</dbReference>
<name>A0ABY2BHQ9_9ACTN</name>
<evidence type="ECO:0000313" key="3">
    <source>
        <dbReference type="Proteomes" id="UP000295818"/>
    </source>
</evidence>
<reference evidence="2 3" key="1">
    <citation type="journal article" date="2015" name="Stand. Genomic Sci.">
        <title>Genomic Encyclopedia of Bacterial and Archaeal Type Strains, Phase III: the genomes of soil and plant-associated and newly described type strains.</title>
        <authorList>
            <person name="Whitman W.B."/>
            <person name="Woyke T."/>
            <person name="Klenk H.P."/>
            <person name="Zhou Y."/>
            <person name="Lilburn T.G."/>
            <person name="Beck B.J."/>
            <person name="De Vos P."/>
            <person name="Vandamme P."/>
            <person name="Eisen J.A."/>
            <person name="Garrity G."/>
            <person name="Hugenholtz P."/>
            <person name="Kyrpides N.C."/>
        </authorList>
    </citation>
    <scope>NUCLEOTIDE SEQUENCE [LARGE SCALE GENOMIC DNA]</scope>
    <source>
        <strain evidence="2 3">VKM Ac-2538</strain>
    </source>
</reference>
<sequence>MQVIHAVDAPRFQLPGVEFTGLAAPSRGSRQLCTWRLAVDPGVRNDEPHTIDRDEVFMVLAGSVQITPDGEKLGPGDALVVQAGEPIQLSNLGETTAELYIAITAGFTGTMANGTQIQPPWAQ</sequence>
<dbReference type="EMBL" id="SLWM01000009">
    <property type="protein sequence ID" value="TCO20067.1"/>
    <property type="molecule type" value="Genomic_DNA"/>
</dbReference>
<proteinExistence type="predicted"/>
<dbReference type="InterPro" id="IPR013096">
    <property type="entry name" value="Cupin_2"/>
</dbReference>
<dbReference type="SUPFAM" id="SSF51182">
    <property type="entry name" value="RmlC-like cupins"/>
    <property type="match status" value="1"/>
</dbReference>
<dbReference type="Proteomes" id="UP000295818">
    <property type="component" value="Unassembled WGS sequence"/>
</dbReference>
<keyword evidence="3" id="KW-1185">Reference proteome</keyword>
<feature type="domain" description="Cupin type-2" evidence="1">
    <location>
        <begin position="37"/>
        <end position="100"/>
    </location>
</feature>